<dbReference type="Gene3D" id="3.10.450.50">
    <property type="match status" value="1"/>
</dbReference>
<dbReference type="EMBL" id="JAFEUP010000006">
    <property type="protein sequence ID" value="MBM7062795.1"/>
    <property type="molecule type" value="Genomic_DNA"/>
</dbReference>
<keyword evidence="3" id="KW-1185">Reference proteome</keyword>
<dbReference type="SUPFAM" id="SSF54427">
    <property type="entry name" value="NTF2-like"/>
    <property type="match status" value="1"/>
</dbReference>
<protein>
    <submittedName>
        <fullName evidence="2">Nuclear transport factor 2 family protein</fullName>
    </submittedName>
</protein>
<comment type="caution">
    <text evidence="2">The sequence shown here is derived from an EMBL/GenBank/DDBJ whole genome shotgun (WGS) entry which is preliminary data.</text>
</comment>
<reference evidence="2 3" key="1">
    <citation type="submission" date="2021-02" db="EMBL/GenBank/DDBJ databases">
        <authorList>
            <person name="Lee D.-H."/>
        </authorList>
    </citation>
    <scope>NUCLEOTIDE SEQUENCE [LARGE SCALE GENOMIC DNA]</scope>
    <source>
        <strain evidence="2 3">UL073</strain>
    </source>
</reference>
<dbReference type="RefSeq" id="WP_205349978.1">
    <property type="nucleotide sequence ID" value="NZ_JAFEUP010000006.1"/>
</dbReference>
<dbReference type="InterPro" id="IPR032710">
    <property type="entry name" value="NTF2-like_dom_sf"/>
</dbReference>
<accession>A0ABS2ILF0</accession>
<organism evidence="2 3">
    <name type="scientific">Zestomonas insulae</name>
    <dbReference type="NCBI Taxonomy" id="2809017"/>
    <lineage>
        <taxon>Bacteria</taxon>
        <taxon>Pseudomonadati</taxon>
        <taxon>Pseudomonadota</taxon>
        <taxon>Gammaproteobacteria</taxon>
        <taxon>Pseudomonadales</taxon>
        <taxon>Pseudomonadaceae</taxon>
        <taxon>Zestomonas</taxon>
    </lineage>
</organism>
<gene>
    <name evidence="2" type="ORF">JQX08_18940</name>
</gene>
<evidence type="ECO:0000313" key="3">
    <source>
        <dbReference type="Proteomes" id="UP000717995"/>
    </source>
</evidence>
<feature type="domain" description="SnoaL-like" evidence="1">
    <location>
        <begin position="14"/>
        <end position="148"/>
    </location>
</feature>
<evidence type="ECO:0000259" key="1">
    <source>
        <dbReference type="Pfam" id="PF13577"/>
    </source>
</evidence>
<name>A0ABS2ILF0_9GAMM</name>
<sequence>MSVALTDLLQRLVTLEGESAVRRVVARYMDLCDVPHAPVAVAELAALFTEDAIWEGIGAQYVEKFGRQQGRDAVAAFVAAYLPPSPHFAVNLHFLTSEAIQVDGDSARGQWIMQQISTYEDGRSELISARLNLDFRCVDGQWLIAHFRTQRLFNSPLGEVRP</sequence>
<dbReference type="Proteomes" id="UP000717995">
    <property type="component" value="Unassembled WGS sequence"/>
</dbReference>
<evidence type="ECO:0000313" key="2">
    <source>
        <dbReference type="EMBL" id="MBM7062795.1"/>
    </source>
</evidence>
<dbReference type="Pfam" id="PF13577">
    <property type="entry name" value="SnoaL_4"/>
    <property type="match status" value="1"/>
</dbReference>
<dbReference type="InterPro" id="IPR037401">
    <property type="entry name" value="SnoaL-like"/>
</dbReference>
<proteinExistence type="predicted"/>